<comment type="catalytic activity">
    <reaction evidence="9 10">
        <text>XTP + H2O = XMP + diphosphate + H(+)</text>
        <dbReference type="Rhea" id="RHEA:28610"/>
        <dbReference type="ChEBI" id="CHEBI:15377"/>
        <dbReference type="ChEBI" id="CHEBI:15378"/>
        <dbReference type="ChEBI" id="CHEBI:33019"/>
        <dbReference type="ChEBI" id="CHEBI:57464"/>
        <dbReference type="ChEBI" id="CHEBI:61314"/>
        <dbReference type="EC" id="3.6.1.66"/>
    </reaction>
</comment>
<evidence type="ECO:0000256" key="10">
    <source>
        <dbReference type="HAMAP-Rule" id="MF_01405"/>
    </source>
</evidence>
<evidence type="ECO:0000256" key="11">
    <source>
        <dbReference type="RuleBase" id="RU003781"/>
    </source>
</evidence>
<dbReference type="GO" id="GO:0036220">
    <property type="term" value="F:ITP diphosphatase activity"/>
    <property type="evidence" value="ECO:0007669"/>
    <property type="project" value="UniProtKB-UniRule"/>
</dbReference>
<protein>
    <recommendedName>
        <fullName evidence="10">dITP/XTP pyrophosphatase</fullName>
        <ecNumber evidence="10">3.6.1.66</ecNumber>
    </recommendedName>
    <alternativeName>
        <fullName evidence="10">Non-canonical purine NTP pyrophosphatase</fullName>
    </alternativeName>
    <alternativeName>
        <fullName evidence="10">Non-standard purine NTP pyrophosphatase</fullName>
    </alternativeName>
    <alternativeName>
        <fullName evidence="10">Nucleoside-triphosphate diphosphatase</fullName>
    </alternativeName>
    <alternativeName>
        <fullName evidence="10">Nucleoside-triphosphate pyrophosphatase</fullName>
        <shortName evidence="10">NTPase</shortName>
    </alternativeName>
</protein>
<evidence type="ECO:0000256" key="1">
    <source>
        <dbReference type="ARBA" id="ARBA00008023"/>
    </source>
</evidence>
<keyword evidence="6 10" id="KW-0460">Magnesium</keyword>
<feature type="binding site" evidence="10">
    <location>
        <position position="82"/>
    </location>
    <ligand>
        <name>substrate</name>
    </ligand>
</feature>
<evidence type="ECO:0000256" key="4">
    <source>
        <dbReference type="ARBA" id="ARBA00022741"/>
    </source>
</evidence>
<dbReference type="Proteomes" id="UP000030652">
    <property type="component" value="Unassembled WGS sequence"/>
</dbReference>
<evidence type="ECO:0000313" key="12">
    <source>
        <dbReference type="EMBL" id="KHE93513.1"/>
    </source>
</evidence>
<dbReference type="GO" id="GO:0035870">
    <property type="term" value="F:dITP diphosphatase activity"/>
    <property type="evidence" value="ECO:0007669"/>
    <property type="project" value="UniProtKB-UniRule"/>
</dbReference>
<dbReference type="NCBIfam" id="NF011397">
    <property type="entry name" value="PRK14822.1"/>
    <property type="match status" value="1"/>
</dbReference>
<keyword evidence="4 10" id="KW-0547">Nucleotide-binding</keyword>
<evidence type="ECO:0000256" key="6">
    <source>
        <dbReference type="ARBA" id="ARBA00022842"/>
    </source>
</evidence>
<feature type="binding site" evidence="10">
    <location>
        <position position="81"/>
    </location>
    <ligand>
        <name>Mg(2+)</name>
        <dbReference type="ChEBI" id="CHEBI:18420"/>
    </ligand>
</feature>
<comment type="caution">
    <text evidence="12">The sequence shown here is derived from an EMBL/GenBank/DDBJ whole genome shotgun (WGS) entry which is preliminary data.</text>
</comment>
<keyword evidence="7 10" id="KW-0546">Nucleotide metabolism</keyword>
<comment type="similarity">
    <text evidence="1 10 11">Belongs to the HAM1 NTPase family.</text>
</comment>
<accession>A0A0B0EQU6</accession>
<dbReference type="InterPro" id="IPR029001">
    <property type="entry name" value="ITPase-like_fam"/>
</dbReference>
<dbReference type="eggNOG" id="COG0127">
    <property type="taxonomic scope" value="Bacteria"/>
</dbReference>
<dbReference type="GO" id="GO:0036222">
    <property type="term" value="F:XTP diphosphatase activity"/>
    <property type="evidence" value="ECO:0007669"/>
    <property type="project" value="UniProtKB-UniRule"/>
</dbReference>
<dbReference type="SUPFAM" id="SSF52972">
    <property type="entry name" value="ITPase-like"/>
    <property type="match status" value="1"/>
</dbReference>
<dbReference type="Gene3D" id="3.90.950.10">
    <property type="match status" value="1"/>
</dbReference>
<dbReference type="NCBIfam" id="TIGR00042">
    <property type="entry name" value="RdgB/HAM1 family non-canonical purine NTP pyrophosphatase"/>
    <property type="match status" value="1"/>
</dbReference>
<organism evidence="12 13">
    <name type="scientific">Candidatus Scalindua brodae</name>
    <dbReference type="NCBI Taxonomy" id="237368"/>
    <lineage>
        <taxon>Bacteria</taxon>
        <taxon>Pseudomonadati</taxon>
        <taxon>Planctomycetota</taxon>
        <taxon>Candidatus Brocadiia</taxon>
        <taxon>Candidatus Brocadiales</taxon>
        <taxon>Candidatus Scalinduaceae</taxon>
        <taxon>Candidatus Scalindua</taxon>
    </lineage>
</organism>
<dbReference type="FunFam" id="3.90.950.10:FF:000001">
    <property type="entry name" value="dITP/XTP pyrophosphatase"/>
    <property type="match status" value="1"/>
</dbReference>
<dbReference type="InterPro" id="IPR002637">
    <property type="entry name" value="RdgB/HAM1"/>
</dbReference>
<dbReference type="InterPro" id="IPR020922">
    <property type="entry name" value="dITP/XTP_pyrophosphatase"/>
</dbReference>
<evidence type="ECO:0000256" key="9">
    <source>
        <dbReference type="ARBA" id="ARBA00052017"/>
    </source>
</evidence>
<dbReference type="GO" id="GO:0046872">
    <property type="term" value="F:metal ion binding"/>
    <property type="evidence" value="ECO:0007669"/>
    <property type="project" value="UniProtKB-KW"/>
</dbReference>
<feature type="binding site" evidence="10">
    <location>
        <begin position="192"/>
        <end position="193"/>
    </location>
    <ligand>
        <name>substrate</name>
    </ligand>
</feature>
<comment type="caution">
    <text evidence="10">Lacks conserved residue(s) required for the propagation of feature annotation.</text>
</comment>
<name>A0A0B0EQU6_9BACT</name>
<dbReference type="PANTHER" id="PTHR11067">
    <property type="entry name" value="INOSINE TRIPHOSPHATE PYROPHOSPHATASE/HAM1 PROTEIN"/>
    <property type="match status" value="1"/>
</dbReference>
<evidence type="ECO:0000256" key="7">
    <source>
        <dbReference type="ARBA" id="ARBA00023080"/>
    </source>
</evidence>
<proteinExistence type="inferred from homology"/>
<dbReference type="EC" id="3.6.1.66" evidence="10"/>
<comment type="catalytic activity">
    <reaction evidence="8 10">
        <text>dITP + H2O = dIMP + diphosphate + H(+)</text>
        <dbReference type="Rhea" id="RHEA:28342"/>
        <dbReference type="ChEBI" id="CHEBI:15377"/>
        <dbReference type="ChEBI" id="CHEBI:15378"/>
        <dbReference type="ChEBI" id="CHEBI:33019"/>
        <dbReference type="ChEBI" id="CHEBI:61194"/>
        <dbReference type="ChEBI" id="CHEBI:61382"/>
        <dbReference type="EC" id="3.6.1.66"/>
    </reaction>
</comment>
<dbReference type="Pfam" id="PF01725">
    <property type="entry name" value="Ham1p_like"/>
    <property type="match status" value="1"/>
</dbReference>
<keyword evidence="5 10" id="KW-0378">Hydrolase</keyword>
<comment type="subunit">
    <text evidence="2 10">Homodimer.</text>
</comment>
<comment type="catalytic activity">
    <reaction evidence="10">
        <text>ITP + H2O = IMP + diphosphate + H(+)</text>
        <dbReference type="Rhea" id="RHEA:29399"/>
        <dbReference type="ChEBI" id="CHEBI:15377"/>
        <dbReference type="ChEBI" id="CHEBI:15378"/>
        <dbReference type="ChEBI" id="CHEBI:33019"/>
        <dbReference type="ChEBI" id="CHEBI:58053"/>
        <dbReference type="ChEBI" id="CHEBI:61402"/>
        <dbReference type="EC" id="3.6.1.66"/>
    </reaction>
</comment>
<evidence type="ECO:0000313" key="13">
    <source>
        <dbReference type="Proteomes" id="UP000030652"/>
    </source>
</evidence>
<gene>
    <name evidence="12" type="ORF">SCABRO_00732</name>
</gene>
<evidence type="ECO:0000256" key="2">
    <source>
        <dbReference type="ARBA" id="ARBA00011738"/>
    </source>
</evidence>
<dbReference type="PATRIC" id="fig|237368.3.peg.787"/>
<reference evidence="12 13" key="1">
    <citation type="submission" date="2014-10" db="EMBL/GenBank/DDBJ databases">
        <title>Draft genome of anammox bacterium scalindua brodae, obtained using differential coverage binning of sequence data from two enrichment reactors.</title>
        <authorList>
            <person name="Speth D.R."/>
            <person name="Russ L."/>
            <person name="Kartal B."/>
            <person name="Op den Camp H.J."/>
            <person name="Dutilh B.E."/>
            <person name="Jetten M.S."/>
        </authorList>
    </citation>
    <scope>NUCLEOTIDE SEQUENCE [LARGE SCALE GENOMIC DNA]</scope>
    <source>
        <strain evidence="12">RU1</strain>
    </source>
</reference>
<evidence type="ECO:0000256" key="5">
    <source>
        <dbReference type="ARBA" id="ARBA00022801"/>
    </source>
</evidence>
<feature type="binding site" evidence="10">
    <location>
        <begin position="164"/>
        <end position="167"/>
    </location>
    <ligand>
        <name>substrate</name>
    </ligand>
</feature>
<dbReference type="GO" id="GO:0000166">
    <property type="term" value="F:nucleotide binding"/>
    <property type="evidence" value="ECO:0007669"/>
    <property type="project" value="UniProtKB-KW"/>
</dbReference>
<dbReference type="AlphaFoldDB" id="A0A0B0EQU6"/>
<dbReference type="EMBL" id="JRYO01000053">
    <property type="protein sequence ID" value="KHE93513.1"/>
    <property type="molecule type" value="Genomic_DNA"/>
</dbReference>
<dbReference type="PANTHER" id="PTHR11067:SF9">
    <property type="entry name" value="INOSINE TRIPHOSPHATE PYROPHOSPHATASE"/>
    <property type="match status" value="1"/>
</dbReference>
<dbReference type="GO" id="GO:0009117">
    <property type="term" value="P:nucleotide metabolic process"/>
    <property type="evidence" value="ECO:0007669"/>
    <property type="project" value="UniProtKB-KW"/>
</dbReference>
<dbReference type="GO" id="GO:0005829">
    <property type="term" value="C:cytosol"/>
    <property type="evidence" value="ECO:0007669"/>
    <property type="project" value="TreeGrafter"/>
</dbReference>
<comment type="cofactor">
    <cofactor evidence="10">
        <name>Mg(2+)</name>
        <dbReference type="ChEBI" id="CHEBI:18420"/>
    </cofactor>
    <text evidence="10">Binds 1 Mg(2+) ion per subunit.</text>
</comment>
<dbReference type="GO" id="GO:0017111">
    <property type="term" value="F:ribonucleoside triphosphate phosphatase activity"/>
    <property type="evidence" value="ECO:0007669"/>
    <property type="project" value="InterPro"/>
</dbReference>
<keyword evidence="3 10" id="KW-0479">Metal-binding</keyword>
<feature type="binding site" evidence="10">
    <location>
        <position position="187"/>
    </location>
    <ligand>
        <name>substrate</name>
    </ligand>
</feature>
<feature type="active site" description="Proton acceptor" evidence="10">
    <location>
        <position position="81"/>
    </location>
</feature>
<evidence type="ECO:0000256" key="8">
    <source>
        <dbReference type="ARBA" id="ARBA00051875"/>
    </source>
</evidence>
<dbReference type="GO" id="GO:0009146">
    <property type="term" value="P:purine nucleoside triphosphate catabolic process"/>
    <property type="evidence" value="ECO:0007669"/>
    <property type="project" value="UniProtKB-UniRule"/>
</dbReference>
<comment type="function">
    <text evidence="10">Pyrophosphatase that catalyzes the hydrolysis of nucleoside triphosphates to their monophosphate derivatives, with a high preference for the non-canonical purine nucleotides XTP (xanthosine triphosphate), dITP (deoxyinosine triphosphate) and ITP. Seems to function as a house-cleaning enzyme that removes non-canonical purine nucleotides from the nucleotide pool, thus preventing their incorporation into DNA/RNA and avoiding chromosomal lesions.</text>
</comment>
<sequence>MRCRDSVIMIKSSGIVIGTHNKNKKKEIRKILNGISLPLLDLEDFDDAPDVIEDGVTFEENAAKKALQLARFCNMCVMADDSGLEIDALDKRPGVFSSRYCGKETGYEEKCLKLFEELNGVPFDKRTARFRCAIALAESEKLHFVVEASCEGLINTELLGKNGFGYDPIFYIPEFKQTMAELGSDVKNRISHRALALNLFKERLMEFMK</sequence>
<feature type="binding site" evidence="10">
    <location>
        <begin position="19"/>
        <end position="24"/>
    </location>
    <ligand>
        <name>substrate</name>
    </ligand>
</feature>
<dbReference type="CDD" id="cd00515">
    <property type="entry name" value="HAM1"/>
    <property type="match status" value="1"/>
</dbReference>
<evidence type="ECO:0000256" key="3">
    <source>
        <dbReference type="ARBA" id="ARBA00022723"/>
    </source>
</evidence>
<dbReference type="HAMAP" id="MF_01405">
    <property type="entry name" value="Non_canon_purine_NTPase"/>
    <property type="match status" value="1"/>
</dbReference>